<evidence type="ECO:0000256" key="7">
    <source>
        <dbReference type="ARBA" id="ARBA00022670"/>
    </source>
</evidence>
<keyword evidence="15" id="KW-1185">Reference proteome</keyword>
<dbReference type="Gene3D" id="2.60.40.1730">
    <property type="entry name" value="tricorn interacting facor f3 domain"/>
    <property type="match status" value="1"/>
</dbReference>
<dbReference type="PANTHER" id="PTHR11533">
    <property type="entry name" value="PROTEASE M1 ZINC METALLOPROTEASE"/>
    <property type="match status" value="1"/>
</dbReference>
<evidence type="ECO:0000256" key="12">
    <source>
        <dbReference type="SAM" id="SignalP"/>
    </source>
</evidence>
<dbReference type="STRING" id="237018.SAMN04489723_105129"/>
<dbReference type="GO" id="GO:0043171">
    <property type="term" value="P:peptide catabolic process"/>
    <property type="evidence" value="ECO:0007669"/>
    <property type="project" value="TreeGrafter"/>
</dbReference>
<dbReference type="SUPFAM" id="SSF63737">
    <property type="entry name" value="Leukotriene A4 hydrolase N-terminal domain"/>
    <property type="match status" value="1"/>
</dbReference>
<keyword evidence="11" id="KW-0482">Metalloprotease</keyword>
<dbReference type="EC" id="3.4.11.2" evidence="4"/>
<keyword evidence="12" id="KW-0732">Signal</keyword>
<keyword evidence="10" id="KW-0862">Zinc</keyword>
<dbReference type="Proteomes" id="UP000198790">
    <property type="component" value="Unassembled WGS sequence"/>
</dbReference>
<dbReference type="OrthoDB" id="100605at2"/>
<evidence type="ECO:0000256" key="11">
    <source>
        <dbReference type="ARBA" id="ARBA00023049"/>
    </source>
</evidence>
<dbReference type="PANTHER" id="PTHR11533:SF174">
    <property type="entry name" value="PUROMYCIN-SENSITIVE AMINOPEPTIDASE-RELATED"/>
    <property type="match status" value="1"/>
</dbReference>
<dbReference type="GO" id="GO:0016285">
    <property type="term" value="F:alanyl aminopeptidase activity"/>
    <property type="evidence" value="ECO:0007669"/>
    <property type="project" value="UniProtKB-EC"/>
</dbReference>
<feature type="signal peptide" evidence="12">
    <location>
        <begin position="1"/>
        <end position="18"/>
    </location>
</feature>
<evidence type="ECO:0000256" key="2">
    <source>
        <dbReference type="ARBA" id="ARBA00001947"/>
    </source>
</evidence>
<dbReference type="Gene3D" id="1.10.390.10">
    <property type="entry name" value="Neutral Protease Domain 2"/>
    <property type="match status" value="1"/>
</dbReference>
<proteinExistence type="inferred from homology"/>
<dbReference type="Pfam" id="PF01433">
    <property type="entry name" value="Peptidase_M1"/>
    <property type="match status" value="1"/>
</dbReference>
<dbReference type="InterPro" id="IPR001930">
    <property type="entry name" value="Peptidase_M1"/>
</dbReference>
<dbReference type="AlphaFoldDB" id="A0A1I0YXB2"/>
<evidence type="ECO:0000256" key="3">
    <source>
        <dbReference type="ARBA" id="ARBA00010136"/>
    </source>
</evidence>
<sequence length="525" mass="60116">MKNILCTTILLIASISLAIGQNWDWGGPIDPLQEKFEVKHYRLELELYPATQSIKGKSTVTFSTIEKLDILRLDLIDEYKVTSVQMNGAEVEFSHENDLLDIRVGNSTYDAVDIFYEGKTPIAPNPPWDGGFTWKKDNLGNDWMGFSSQGEGGKVFMPALDHPSSEALEGVDLLITVPKPYYVAGNGRLDQIQQEGEKLTYYWRTDYPINNYGINFTMGIFHEEKINFSSISGDQIPMHVWVLQENKAKAKDILEVLKVSTETQEKYFGAYPWPKDKIAIVETPYLGMEHQTINAYGNNYRFVKMGSVNYDNLLHHELGHEWFGNKVSVGDWADFWIQEGITSFGDWMFYWEHGGEEAYFKKAKSTLKQISHSKPVVSAVNSTEEEAYHPEIYTKGAYVMHSLRWVLGDDVFFPMLKAFSSDPRFTYENQVNTRDFIDFVQSYSRKDLEGFFQLYLYTTDIPEVKISKKGEKGYEVSLLGIDFQLPVEVETEKGIETVTLGKQPLLINSKSLPIVDPRGWLMLKK</sequence>
<feature type="chain" id="PRO_5011537665" description="Aminopeptidase N" evidence="12">
    <location>
        <begin position="19"/>
        <end position="525"/>
    </location>
</feature>
<keyword evidence="6" id="KW-0031">Aminopeptidase</keyword>
<protein>
    <recommendedName>
        <fullName evidence="5">Aminopeptidase N</fullName>
        <ecNumber evidence="4">3.4.11.2</ecNumber>
    </recommendedName>
</protein>
<comment type="similarity">
    <text evidence="3">Belongs to the peptidase M1 family.</text>
</comment>
<keyword evidence="7" id="KW-0645">Protease</keyword>
<comment type="catalytic activity">
    <reaction evidence="1">
        <text>Release of an N-terminal amino acid, Xaa-|-Yaa- from a peptide, amide or arylamide. Xaa is preferably Ala, but may be most amino acids including Pro (slow action). When a terminal hydrophobic residue is followed by a prolyl residue, the two may be released as an intact Xaa-Pro dipeptide.</text>
        <dbReference type="EC" id="3.4.11.2"/>
    </reaction>
</comment>
<evidence type="ECO:0000256" key="6">
    <source>
        <dbReference type="ARBA" id="ARBA00022438"/>
    </source>
</evidence>
<dbReference type="GO" id="GO:0008270">
    <property type="term" value="F:zinc ion binding"/>
    <property type="evidence" value="ECO:0007669"/>
    <property type="project" value="InterPro"/>
</dbReference>
<dbReference type="GO" id="GO:0006508">
    <property type="term" value="P:proteolysis"/>
    <property type="evidence" value="ECO:0007669"/>
    <property type="project" value="UniProtKB-KW"/>
</dbReference>
<keyword evidence="8" id="KW-0479">Metal-binding</keyword>
<dbReference type="GO" id="GO:0005615">
    <property type="term" value="C:extracellular space"/>
    <property type="evidence" value="ECO:0007669"/>
    <property type="project" value="TreeGrafter"/>
</dbReference>
<evidence type="ECO:0000256" key="4">
    <source>
        <dbReference type="ARBA" id="ARBA00012564"/>
    </source>
</evidence>
<feature type="domain" description="Peptidase M1 membrane alanine aminopeptidase" evidence="13">
    <location>
        <begin position="262"/>
        <end position="453"/>
    </location>
</feature>
<dbReference type="InterPro" id="IPR027268">
    <property type="entry name" value="Peptidase_M4/M1_CTD_sf"/>
</dbReference>
<organism evidence="14 15">
    <name type="scientific">Algoriphagus aquimarinus</name>
    <dbReference type="NCBI Taxonomy" id="237018"/>
    <lineage>
        <taxon>Bacteria</taxon>
        <taxon>Pseudomonadati</taxon>
        <taxon>Bacteroidota</taxon>
        <taxon>Cytophagia</taxon>
        <taxon>Cytophagales</taxon>
        <taxon>Cyclobacteriaceae</taxon>
        <taxon>Algoriphagus</taxon>
    </lineage>
</organism>
<dbReference type="InterPro" id="IPR042097">
    <property type="entry name" value="Aminopeptidase_N-like_N_sf"/>
</dbReference>
<gene>
    <name evidence="14" type="ORF">SAMN04489723_105129</name>
</gene>
<dbReference type="CDD" id="cd09603">
    <property type="entry name" value="M1_APN_like"/>
    <property type="match status" value="1"/>
</dbReference>
<evidence type="ECO:0000259" key="13">
    <source>
        <dbReference type="Pfam" id="PF01433"/>
    </source>
</evidence>
<evidence type="ECO:0000256" key="1">
    <source>
        <dbReference type="ARBA" id="ARBA00000098"/>
    </source>
</evidence>
<dbReference type="RefSeq" id="WP_092896196.1">
    <property type="nucleotide sequence ID" value="NZ_FOKK01000005.1"/>
</dbReference>
<dbReference type="EMBL" id="FOKK01000005">
    <property type="protein sequence ID" value="SFB18039.1"/>
    <property type="molecule type" value="Genomic_DNA"/>
</dbReference>
<evidence type="ECO:0000313" key="15">
    <source>
        <dbReference type="Proteomes" id="UP000198790"/>
    </source>
</evidence>
<evidence type="ECO:0000313" key="14">
    <source>
        <dbReference type="EMBL" id="SFB18039.1"/>
    </source>
</evidence>
<comment type="cofactor">
    <cofactor evidence="2">
        <name>Zn(2+)</name>
        <dbReference type="ChEBI" id="CHEBI:29105"/>
    </cofactor>
</comment>
<dbReference type="GO" id="GO:0016020">
    <property type="term" value="C:membrane"/>
    <property type="evidence" value="ECO:0007669"/>
    <property type="project" value="TreeGrafter"/>
</dbReference>
<evidence type="ECO:0000256" key="5">
    <source>
        <dbReference type="ARBA" id="ARBA00015611"/>
    </source>
</evidence>
<name>A0A1I0YXB2_9BACT</name>
<dbReference type="PRINTS" id="PR00756">
    <property type="entry name" value="ALADIPTASE"/>
</dbReference>
<evidence type="ECO:0000256" key="9">
    <source>
        <dbReference type="ARBA" id="ARBA00022801"/>
    </source>
</evidence>
<dbReference type="GO" id="GO:0070006">
    <property type="term" value="F:metalloaminopeptidase activity"/>
    <property type="evidence" value="ECO:0007669"/>
    <property type="project" value="TreeGrafter"/>
</dbReference>
<dbReference type="GO" id="GO:0042277">
    <property type="term" value="F:peptide binding"/>
    <property type="evidence" value="ECO:0007669"/>
    <property type="project" value="TreeGrafter"/>
</dbReference>
<reference evidence="14 15" key="1">
    <citation type="submission" date="2016-10" db="EMBL/GenBank/DDBJ databases">
        <authorList>
            <person name="de Groot N.N."/>
        </authorList>
    </citation>
    <scope>NUCLEOTIDE SEQUENCE [LARGE SCALE GENOMIC DNA]</scope>
    <source>
        <strain evidence="14 15">DSM 23399</strain>
    </source>
</reference>
<evidence type="ECO:0000256" key="8">
    <source>
        <dbReference type="ARBA" id="ARBA00022723"/>
    </source>
</evidence>
<evidence type="ECO:0000256" key="10">
    <source>
        <dbReference type="ARBA" id="ARBA00022833"/>
    </source>
</evidence>
<dbReference type="InterPro" id="IPR050344">
    <property type="entry name" value="Peptidase_M1_aminopeptidases"/>
</dbReference>
<accession>A0A1I0YXB2</accession>
<dbReference type="InterPro" id="IPR014782">
    <property type="entry name" value="Peptidase_M1_dom"/>
</dbReference>
<keyword evidence="9" id="KW-0378">Hydrolase</keyword>
<dbReference type="SUPFAM" id="SSF55486">
    <property type="entry name" value="Metalloproteases ('zincins'), catalytic domain"/>
    <property type="match status" value="1"/>
</dbReference>
<dbReference type="GO" id="GO:0005737">
    <property type="term" value="C:cytoplasm"/>
    <property type="evidence" value="ECO:0007669"/>
    <property type="project" value="TreeGrafter"/>
</dbReference>